<dbReference type="EMBL" id="KZ824770">
    <property type="protein sequence ID" value="RAH87224.1"/>
    <property type="molecule type" value="Genomic_DNA"/>
</dbReference>
<evidence type="ECO:0000256" key="1">
    <source>
        <dbReference type="SAM" id="MobiDB-lite"/>
    </source>
</evidence>
<name>A0A8T8XHH3_ASPJA</name>
<evidence type="ECO:0000259" key="2">
    <source>
        <dbReference type="Pfam" id="PF01823"/>
    </source>
</evidence>
<dbReference type="Pfam" id="PF01823">
    <property type="entry name" value="MACPF"/>
    <property type="match status" value="1"/>
</dbReference>
<dbReference type="Proteomes" id="UP000249497">
    <property type="component" value="Unassembled WGS sequence"/>
</dbReference>
<reference evidence="3 4" key="1">
    <citation type="submission" date="2018-02" db="EMBL/GenBank/DDBJ databases">
        <title>The genomes of Aspergillus section Nigri reveals drivers in fungal speciation.</title>
        <authorList>
            <consortium name="DOE Joint Genome Institute"/>
            <person name="Vesth T.C."/>
            <person name="Nybo J."/>
            <person name="Theobald S."/>
            <person name="Brandl J."/>
            <person name="Frisvad J.C."/>
            <person name="Nielsen K.F."/>
            <person name="Lyhne E.K."/>
            <person name="Kogle M.E."/>
            <person name="Kuo A."/>
            <person name="Riley R."/>
            <person name="Clum A."/>
            <person name="Nolan M."/>
            <person name="Lipzen A."/>
            <person name="Salamov A."/>
            <person name="Henrissat B."/>
            <person name="Wiebenga A."/>
            <person name="De vries R.P."/>
            <person name="Grigoriev I.V."/>
            <person name="Mortensen U.H."/>
            <person name="Andersen M.R."/>
            <person name="Baker S.E."/>
        </authorList>
    </citation>
    <scope>NUCLEOTIDE SEQUENCE [LARGE SCALE GENOMIC DNA]</scope>
    <source>
        <strain evidence="3 4">CBS 114.51</strain>
    </source>
</reference>
<evidence type="ECO:0000313" key="4">
    <source>
        <dbReference type="Proteomes" id="UP000249497"/>
    </source>
</evidence>
<accession>A0A8T8XHH3</accession>
<gene>
    <name evidence="3" type="ORF">BO86DRAFT_405322</name>
</gene>
<feature type="compositionally biased region" description="Low complexity" evidence="1">
    <location>
        <begin position="41"/>
        <end position="54"/>
    </location>
</feature>
<dbReference type="OrthoDB" id="2562973at2759"/>
<dbReference type="AlphaFoldDB" id="A0A8T8XHH3"/>
<protein>
    <recommendedName>
        <fullName evidence="2">MACPF domain-containing protein</fullName>
    </recommendedName>
</protein>
<proteinExistence type="predicted"/>
<dbReference type="GeneID" id="37177766"/>
<dbReference type="InterPro" id="IPR020864">
    <property type="entry name" value="MACPF"/>
</dbReference>
<organism evidence="3 4">
    <name type="scientific">Aspergillus japonicus CBS 114.51</name>
    <dbReference type="NCBI Taxonomy" id="1448312"/>
    <lineage>
        <taxon>Eukaryota</taxon>
        <taxon>Fungi</taxon>
        <taxon>Dikarya</taxon>
        <taxon>Ascomycota</taxon>
        <taxon>Pezizomycotina</taxon>
        <taxon>Eurotiomycetes</taxon>
        <taxon>Eurotiomycetidae</taxon>
        <taxon>Eurotiales</taxon>
        <taxon>Aspergillaceae</taxon>
        <taxon>Aspergillus</taxon>
        <taxon>Aspergillus subgen. Circumdati</taxon>
    </lineage>
</organism>
<sequence>MSLLKDLTTGMAKGVVGTAKTTTDVVDDSLGKVQDSLDGKTTTQTSTAPESTPAVRDKVDLDDSTAQILHVYSYNGETKVIKEKTVIPFTNVDKKGLKLSDIRNLLVSEKSLEPRLLWSPFINQRGAKVSDETTFKTYLRILNEKDSIEDNSDTYRVYLKSKRILETGIQNGLLDRGTIVELDKKLPQLPVAAQPKTPEVPTSFSHNIFLNPTTTFSIVHPSDMNEKQWSATLRSNSLLHAYRVVDEGGDKYVERSLYPTFVLKPRSFWNYQISATAEIDSIAEQKQLLRIPRFRIADDSYISQYEAKKSVARAIAQNSLSETSAEMAISGGAFGYSASASASWGQTKSSSSTSSTKQDSRVMTITYNFPRVVIDFEPAGLDLSEEAKADLQAVDSAEAVDIFKAKYGRFFATRVQLGGRLHASEESTSTDAASTAAQAKSMRAAAALSFSSPWVQASASVSHSNASSSSSESKDSSSISTISWEAQGGDTLQSNNPPAWAYTVGSYYNWRPIKQNKIVALEDLISKLPGYQNTKERFAALLAARDNAAQGDTSTPSVSSDKTISFTLVDREGKVLSLPAAPTEGNSYDQNLKTLQTLINDNKAGDVLTAERLKFLGDLSSQLNQSVPLQFDKEGTVGAAQVFTITTNDLGSTGKLRFNTPYRIRVEPDTDDNTALYSVGVNPTLSGYVSEALLWGGARQPATLVEFCAPTMMDYDTREIMEGDTFMLLLYGKEKNALGLASRYRPLEYLDDEDEDDNNDSKSVAYKLGTDVDRGGSSPIDSHFYLKYV</sequence>
<feature type="region of interest" description="Disordered" evidence="1">
    <location>
        <begin position="32"/>
        <end position="57"/>
    </location>
</feature>
<dbReference type="RefSeq" id="XP_025533118.1">
    <property type="nucleotide sequence ID" value="XM_025674074.1"/>
</dbReference>
<evidence type="ECO:0000313" key="3">
    <source>
        <dbReference type="EMBL" id="RAH87224.1"/>
    </source>
</evidence>
<keyword evidence="4" id="KW-1185">Reference proteome</keyword>
<feature type="domain" description="MACPF" evidence="2">
    <location>
        <begin position="354"/>
        <end position="529"/>
    </location>
</feature>